<dbReference type="InterPro" id="IPR036424">
    <property type="entry name" value="UPP_synth-like_sf"/>
</dbReference>
<feature type="binding site" evidence="2">
    <location>
        <position position="43"/>
    </location>
    <ligand>
        <name>substrate</name>
    </ligand>
</feature>
<evidence type="ECO:0000313" key="3">
    <source>
        <dbReference type="EMBL" id="MTH35680.1"/>
    </source>
</evidence>
<dbReference type="PANTHER" id="PTHR10291">
    <property type="entry name" value="DEHYDRODOLICHYL DIPHOSPHATE SYNTHASE FAMILY MEMBER"/>
    <property type="match status" value="1"/>
</dbReference>
<comment type="subunit">
    <text evidence="2">Homodimer.</text>
</comment>
<dbReference type="RefSeq" id="WP_155065227.1">
    <property type="nucleotide sequence ID" value="NZ_WMIF01000020.1"/>
</dbReference>
<dbReference type="Pfam" id="PF01255">
    <property type="entry name" value="Prenyltransf"/>
    <property type="match status" value="1"/>
</dbReference>
<feature type="active site" description="Proton acceptor" evidence="2">
    <location>
        <position position="74"/>
    </location>
</feature>
<feature type="binding site" evidence="2">
    <location>
        <position position="26"/>
    </location>
    <ligand>
        <name>Mg(2+)</name>
        <dbReference type="ChEBI" id="CHEBI:18420"/>
    </ligand>
</feature>
<feature type="active site" evidence="2">
    <location>
        <position position="26"/>
    </location>
</feature>
<dbReference type="NCBIfam" id="TIGR00055">
    <property type="entry name" value="uppS"/>
    <property type="match status" value="1"/>
</dbReference>
<name>A0A844H835_9RHOB</name>
<dbReference type="Gene3D" id="3.40.1180.10">
    <property type="entry name" value="Decaprenyl diphosphate synthase-like"/>
    <property type="match status" value="1"/>
</dbReference>
<dbReference type="HAMAP" id="MF_01139">
    <property type="entry name" value="ISPT"/>
    <property type="match status" value="1"/>
</dbReference>
<dbReference type="Proteomes" id="UP000442533">
    <property type="component" value="Unassembled WGS sequence"/>
</dbReference>
<dbReference type="EMBL" id="WMIF01000020">
    <property type="protein sequence ID" value="MTH35680.1"/>
    <property type="molecule type" value="Genomic_DNA"/>
</dbReference>
<evidence type="ECO:0000256" key="2">
    <source>
        <dbReference type="HAMAP-Rule" id="MF_01139"/>
    </source>
</evidence>
<keyword evidence="1 2" id="KW-0808">Transferase</keyword>
<feature type="binding site" evidence="2">
    <location>
        <position position="77"/>
    </location>
    <ligand>
        <name>substrate</name>
    </ligand>
</feature>
<sequence>MADPAARLPKANGSGQRPRHVAIIMDGNGRWAVNKGWPRLVGHRRGAERVKQIVRACPDMGVNWLTLYAFSTENWKRTAEEVLGLMGIFARYIEREADGMSAEGVRMRFIGARERLDHRLQRLMAGIEARTAGNSRLNLTVAINYGGRDEIARASRRLAERVARGEIVNPTEADFASCLDTAGQPDPDLVIRTSGETRVSNFLPFQAAYAEYEFTPTLWPDFTPEHLAQILDRFGMRDRRFGGA</sequence>
<accession>A0A844H835</accession>
<dbReference type="OrthoDB" id="4191603at2"/>
<dbReference type="InterPro" id="IPR001441">
    <property type="entry name" value="UPP_synth-like"/>
</dbReference>
<feature type="binding site" evidence="2">
    <location>
        <position position="75"/>
    </location>
    <ligand>
        <name>substrate</name>
    </ligand>
</feature>
<dbReference type="CDD" id="cd00475">
    <property type="entry name" value="Cis_IPPS"/>
    <property type="match status" value="1"/>
</dbReference>
<protein>
    <recommendedName>
        <fullName evidence="2">Isoprenyl transferase</fullName>
        <ecNumber evidence="2">2.5.1.-</ecNumber>
    </recommendedName>
</protein>
<feature type="binding site" evidence="2">
    <location>
        <position position="31"/>
    </location>
    <ligand>
        <name>substrate</name>
    </ligand>
</feature>
<dbReference type="EC" id="2.5.1.-" evidence="2"/>
<comment type="caution">
    <text evidence="3">The sequence shown here is derived from an EMBL/GenBank/DDBJ whole genome shotgun (WGS) entry which is preliminary data.</text>
</comment>
<keyword evidence="4" id="KW-1185">Reference proteome</keyword>
<dbReference type="AlphaFoldDB" id="A0A844H835"/>
<comment type="cofactor">
    <cofactor evidence="2">
        <name>Mg(2+)</name>
        <dbReference type="ChEBI" id="CHEBI:18420"/>
    </cofactor>
    <text evidence="2">Binds 2 magnesium ions per subunit.</text>
</comment>
<dbReference type="FunFam" id="3.40.1180.10:FF:000001">
    <property type="entry name" value="(2E,6E)-farnesyl-diphosphate-specific ditrans,polycis-undecaprenyl-diphosphate synthase"/>
    <property type="match status" value="1"/>
</dbReference>
<proteinExistence type="inferred from homology"/>
<dbReference type="SUPFAM" id="SSF64005">
    <property type="entry name" value="Undecaprenyl diphosphate synthase"/>
    <property type="match status" value="1"/>
</dbReference>
<gene>
    <name evidence="3" type="primary">uppS</name>
    <name evidence="3" type="ORF">GL279_13815</name>
</gene>
<feature type="binding site" evidence="2">
    <location>
        <position position="39"/>
    </location>
    <ligand>
        <name>substrate</name>
    </ligand>
</feature>
<keyword evidence="2" id="KW-0460">Magnesium</keyword>
<comment type="similarity">
    <text evidence="2">Belongs to the UPP synthase family.</text>
</comment>
<comment type="function">
    <text evidence="2">Catalyzes the condensation of isopentenyl diphosphate (IPP) with allylic pyrophosphates generating different type of terpenoids.</text>
</comment>
<keyword evidence="2" id="KW-0479">Metal-binding</keyword>
<dbReference type="GO" id="GO:0045547">
    <property type="term" value="F:ditrans,polycis-polyprenyl diphosphate synthase [(2E,6E)-farnesyl diphosphate specific] activity"/>
    <property type="evidence" value="ECO:0007669"/>
    <property type="project" value="TreeGrafter"/>
</dbReference>
<feature type="binding site" evidence="2">
    <location>
        <position position="211"/>
    </location>
    <ligand>
        <name>Mg(2+)</name>
        <dbReference type="ChEBI" id="CHEBI:18420"/>
    </ligand>
</feature>
<feature type="binding site" evidence="2">
    <location>
        <begin position="198"/>
        <end position="200"/>
    </location>
    <ligand>
        <name>substrate</name>
    </ligand>
</feature>
<dbReference type="PANTHER" id="PTHR10291:SF0">
    <property type="entry name" value="DEHYDRODOLICHYL DIPHOSPHATE SYNTHASE 2"/>
    <property type="match status" value="1"/>
</dbReference>
<evidence type="ECO:0000313" key="4">
    <source>
        <dbReference type="Proteomes" id="UP000442533"/>
    </source>
</evidence>
<evidence type="ECO:0000256" key="1">
    <source>
        <dbReference type="ARBA" id="ARBA00022679"/>
    </source>
</evidence>
<organism evidence="3 4">
    <name type="scientific">Paracoccus limosus</name>
    <dbReference type="NCBI Taxonomy" id="913252"/>
    <lineage>
        <taxon>Bacteria</taxon>
        <taxon>Pseudomonadati</taxon>
        <taxon>Pseudomonadota</taxon>
        <taxon>Alphaproteobacteria</taxon>
        <taxon>Rhodobacterales</taxon>
        <taxon>Paracoccaceae</taxon>
        <taxon>Paracoccus</taxon>
    </lineage>
</organism>
<reference evidence="3 4" key="1">
    <citation type="submission" date="2019-11" db="EMBL/GenBank/DDBJ databases">
        <authorList>
            <person name="Dong K."/>
        </authorList>
    </citation>
    <scope>NUCLEOTIDE SEQUENCE [LARGE SCALE GENOMIC DNA]</scope>
    <source>
        <strain evidence="3 4">JCM 17370</strain>
    </source>
</reference>
<dbReference type="GO" id="GO:0000287">
    <property type="term" value="F:magnesium ion binding"/>
    <property type="evidence" value="ECO:0007669"/>
    <property type="project" value="UniProtKB-UniRule"/>
</dbReference>
<feature type="binding site" evidence="2">
    <location>
        <position position="192"/>
    </location>
    <ligand>
        <name>substrate</name>
    </ligand>
</feature>
<dbReference type="GO" id="GO:0016094">
    <property type="term" value="P:polyprenol biosynthetic process"/>
    <property type="evidence" value="ECO:0007669"/>
    <property type="project" value="TreeGrafter"/>
</dbReference>
<feature type="binding site" evidence="2">
    <location>
        <begin position="27"/>
        <end position="30"/>
    </location>
    <ligand>
        <name>substrate</name>
    </ligand>
</feature>
<feature type="binding site" evidence="2">
    <location>
        <begin position="71"/>
        <end position="73"/>
    </location>
    <ligand>
        <name>substrate</name>
    </ligand>
</feature>